<feature type="signal peptide" evidence="2">
    <location>
        <begin position="1"/>
        <end position="26"/>
    </location>
</feature>
<evidence type="ECO:0000256" key="2">
    <source>
        <dbReference type="SAM" id="SignalP"/>
    </source>
</evidence>
<comment type="caution">
    <text evidence="3">The sequence shown here is derived from an EMBL/GenBank/DDBJ whole genome shotgun (WGS) entry which is preliminary data.</text>
</comment>
<feature type="compositionally biased region" description="Low complexity" evidence="1">
    <location>
        <begin position="50"/>
        <end position="61"/>
    </location>
</feature>
<gene>
    <name evidence="3" type="ORF">GCM10009802_35560</name>
</gene>
<dbReference type="Proteomes" id="UP001500443">
    <property type="component" value="Unassembled WGS sequence"/>
</dbReference>
<protein>
    <submittedName>
        <fullName evidence="3">Lipoprotein</fullName>
    </submittedName>
</protein>
<evidence type="ECO:0000256" key="1">
    <source>
        <dbReference type="SAM" id="MobiDB-lite"/>
    </source>
</evidence>
<name>A0ABN2YJ88_9ACTN</name>
<dbReference type="RefSeq" id="WP_344290987.1">
    <property type="nucleotide sequence ID" value="NZ_BAAAPF010000113.1"/>
</dbReference>
<proteinExistence type="predicted"/>
<dbReference type="PROSITE" id="PS51257">
    <property type="entry name" value="PROKAR_LIPOPROTEIN"/>
    <property type="match status" value="1"/>
</dbReference>
<keyword evidence="4" id="KW-1185">Reference proteome</keyword>
<accession>A0ABN2YJ88</accession>
<evidence type="ECO:0000313" key="4">
    <source>
        <dbReference type="Proteomes" id="UP001500443"/>
    </source>
</evidence>
<evidence type="ECO:0000313" key="3">
    <source>
        <dbReference type="EMBL" id="GAA2128327.1"/>
    </source>
</evidence>
<keyword evidence="2" id="KW-0732">Signal</keyword>
<feature type="region of interest" description="Disordered" evidence="1">
    <location>
        <begin position="40"/>
        <end position="63"/>
    </location>
</feature>
<keyword evidence="3" id="KW-0449">Lipoprotein</keyword>
<feature type="chain" id="PRO_5046608604" evidence="2">
    <location>
        <begin position="27"/>
        <end position="197"/>
    </location>
</feature>
<reference evidence="3 4" key="1">
    <citation type="journal article" date="2019" name="Int. J. Syst. Evol. Microbiol.">
        <title>The Global Catalogue of Microorganisms (GCM) 10K type strain sequencing project: providing services to taxonomists for standard genome sequencing and annotation.</title>
        <authorList>
            <consortium name="The Broad Institute Genomics Platform"/>
            <consortium name="The Broad Institute Genome Sequencing Center for Infectious Disease"/>
            <person name="Wu L."/>
            <person name="Ma J."/>
        </authorList>
    </citation>
    <scope>NUCLEOTIDE SEQUENCE [LARGE SCALE GENOMIC DNA]</scope>
    <source>
        <strain evidence="3 4">JCM 15481</strain>
    </source>
</reference>
<dbReference type="EMBL" id="BAAAPF010000113">
    <property type="protein sequence ID" value="GAA2128327.1"/>
    <property type="molecule type" value="Genomic_DNA"/>
</dbReference>
<sequence length="197" mass="19977">MRAAASNRPVFAALTALAALAVAVSAAGCGIRPTSVPVSARSAPARAECAPGGPSPAGSPADGETLRPVYLVCGRQLAPVPRGVPDDVTGAELAARLLAELTREPSDDEREAGYSTAVAGLRVVDGRSGDPAGTVRLSRDPQTLGSPVLAQLVCTYAVGEDRTAVLAGPEEGDEPYAYRCTDEVIRTPDSTVGEPAA</sequence>
<organism evidence="3 4">
    <name type="scientific">Streptomyces synnematoformans</name>
    <dbReference type="NCBI Taxonomy" id="415721"/>
    <lineage>
        <taxon>Bacteria</taxon>
        <taxon>Bacillati</taxon>
        <taxon>Actinomycetota</taxon>
        <taxon>Actinomycetes</taxon>
        <taxon>Kitasatosporales</taxon>
        <taxon>Streptomycetaceae</taxon>
        <taxon>Streptomyces</taxon>
    </lineage>
</organism>